<dbReference type="Proteomes" id="UP000018211">
    <property type="component" value="Unassembled WGS sequence"/>
</dbReference>
<dbReference type="SUPFAM" id="SSF53067">
    <property type="entry name" value="Actin-like ATPase domain"/>
    <property type="match status" value="1"/>
</dbReference>
<dbReference type="InterPro" id="IPR000600">
    <property type="entry name" value="ROK"/>
</dbReference>
<keyword evidence="1" id="KW-0808">Transferase</keyword>
<name>A0AAV2VYL7_9VIBR</name>
<dbReference type="AlphaFoldDB" id="A0AAV2VYL7"/>
<dbReference type="SUPFAM" id="SSF46785">
    <property type="entry name" value="Winged helix' DNA-binding domain"/>
    <property type="match status" value="1"/>
</dbReference>
<accession>A0AAV2VYL7</accession>
<dbReference type="GO" id="GO:0009384">
    <property type="term" value="F:N-acylmannosamine kinase activity"/>
    <property type="evidence" value="ECO:0007669"/>
    <property type="project" value="TreeGrafter"/>
</dbReference>
<gene>
    <name evidence="1" type="ORF">VIBNISOn1_920014</name>
</gene>
<proteinExistence type="predicted"/>
<evidence type="ECO:0000313" key="2">
    <source>
        <dbReference type="Proteomes" id="UP000018211"/>
    </source>
</evidence>
<dbReference type="CDD" id="cd23763">
    <property type="entry name" value="ASKHA_ATPase_ROK"/>
    <property type="match status" value="1"/>
</dbReference>
<organism evidence="1 2">
    <name type="scientific">Vibrio nigripulchritudo SOn1</name>
    <dbReference type="NCBI Taxonomy" id="1238450"/>
    <lineage>
        <taxon>Bacteria</taxon>
        <taxon>Pseudomonadati</taxon>
        <taxon>Pseudomonadota</taxon>
        <taxon>Gammaproteobacteria</taxon>
        <taxon>Vibrionales</taxon>
        <taxon>Vibrionaceae</taxon>
        <taxon>Vibrio</taxon>
    </lineage>
</organism>
<dbReference type="EMBL" id="CAOF01000189">
    <property type="protein sequence ID" value="CCO49879.1"/>
    <property type="molecule type" value="Genomic_DNA"/>
</dbReference>
<keyword evidence="1" id="KW-0238">DNA-binding</keyword>
<sequence>MLSPIKPLQLNLTEGQKRVLAVIRQHGTLPRTKIAELTGFGTGSVTTLCKELLTLQLIQESERVKGGRGQPAKPVSLSPYAAFTFGVAFHIARIDLALANFTGEVLDRVEIFYDESQPVEETIILIRDAISKMTAKHRLLNARILGIGVSMPGPHLCDGKRVRTINQMAHWQDVDLADAFGHHFEYPVWIDNDCKVAAVGEYYSGLWDDIEHLVLIEIGHGIGGAVIMNGKLHSGRHNNSGEIGTYFNRSEAPRPCLRELIIELQEAGLDVVKLEDIPDIEHPIVASWIKRSAERLMPALLLTLSWFDPECIVIGGSSPKAISDALIKEMDLATEWEKRFDYPVAEIAPSKVGTYLSSYGASMYPFFQTLSYQT</sequence>
<dbReference type="InterPro" id="IPR036388">
    <property type="entry name" value="WH-like_DNA-bd_sf"/>
</dbReference>
<dbReference type="PANTHER" id="PTHR18964">
    <property type="entry name" value="ROK (REPRESSOR, ORF, KINASE) FAMILY"/>
    <property type="match status" value="1"/>
</dbReference>
<dbReference type="Pfam" id="PF00480">
    <property type="entry name" value="ROK"/>
    <property type="match status" value="1"/>
</dbReference>
<protein>
    <submittedName>
        <fullName evidence="1">NagC, Transcriptional regulator/sugar kinase fused with DNA-binding domain of the GntR family</fullName>
    </submittedName>
</protein>
<comment type="caution">
    <text evidence="1">The sequence shown here is derived from an EMBL/GenBank/DDBJ whole genome shotgun (WGS) entry which is preliminary data.</text>
</comment>
<evidence type="ECO:0000313" key="1">
    <source>
        <dbReference type="EMBL" id="CCO49879.1"/>
    </source>
</evidence>
<dbReference type="InterPro" id="IPR036390">
    <property type="entry name" value="WH_DNA-bd_sf"/>
</dbReference>
<dbReference type="GO" id="GO:0003677">
    <property type="term" value="F:DNA binding"/>
    <property type="evidence" value="ECO:0007669"/>
    <property type="project" value="UniProtKB-KW"/>
</dbReference>
<dbReference type="PANTHER" id="PTHR18964:SF169">
    <property type="entry name" value="N-ACETYLMANNOSAMINE KINASE"/>
    <property type="match status" value="1"/>
</dbReference>
<reference evidence="1 2" key="1">
    <citation type="journal article" date="2013" name="ISME J.">
        <title>Comparative genomics of pathogenic lineages of Vibrio nigripulchritudo identifies virulence-associated traits.</title>
        <authorList>
            <person name="Goudenege D."/>
            <person name="Labreuche Y."/>
            <person name="Krin E."/>
            <person name="Ansquer D."/>
            <person name="Mangenot S."/>
            <person name="Calteau A."/>
            <person name="Medigue C."/>
            <person name="Mazel D."/>
            <person name="Polz M.F."/>
            <person name="Le Roux F."/>
        </authorList>
    </citation>
    <scope>NUCLEOTIDE SEQUENCE [LARGE SCALE GENOMIC DNA]</scope>
    <source>
        <strain evidence="1 2">SOn1</strain>
    </source>
</reference>
<dbReference type="InterPro" id="IPR043129">
    <property type="entry name" value="ATPase_NBD"/>
</dbReference>
<dbReference type="Gene3D" id="1.10.10.10">
    <property type="entry name" value="Winged helix-like DNA-binding domain superfamily/Winged helix DNA-binding domain"/>
    <property type="match status" value="1"/>
</dbReference>
<dbReference type="RefSeq" id="WP_022613885.1">
    <property type="nucleotide sequence ID" value="NZ_LK391965.1"/>
</dbReference>
<dbReference type="Gene3D" id="3.30.420.40">
    <property type="match status" value="2"/>
</dbReference>
<dbReference type="GO" id="GO:0019262">
    <property type="term" value="P:N-acetylneuraminate catabolic process"/>
    <property type="evidence" value="ECO:0007669"/>
    <property type="project" value="TreeGrafter"/>
</dbReference>
<keyword evidence="1" id="KW-0418">Kinase</keyword>